<dbReference type="InterPro" id="IPR015590">
    <property type="entry name" value="Aldehyde_DH_dom"/>
</dbReference>
<dbReference type="InterPro" id="IPR016163">
    <property type="entry name" value="Ald_DH_C"/>
</dbReference>
<accession>A0ABV0U0K8</accession>
<protein>
    <submittedName>
        <fullName evidence="2">Aldehyde dehydrogenase 1 member A3</fullName>
    </submittedName>
</protein>
<comment type="caution">
    <text evidence="2">The sequence shown here is derived from an EMBL/GenBank/DDBJ whole genome shotgun (WGS) entry which is preliminary data.</text>
</comment>
<organism evidence="2 3">
    <name type="scientific">Ilyodon furcidens</name>
    <name type="common">goldbreast splitfin</name>
    <dbReference type="NCBI Taxonomy" id="33524"/>
    <lineage>
        <taxon>Eukaryota</taxon>
        <taxon>Metazoa</taxon>
        <taxon>Chordata</taxon>
        <taxon>Craniata</taxon>
        <taxon>Vertebrata</taxon>
        <taxon>Euteleostomi</taxon>
        <taxon>Actinopterygii</taxon>
        <taxon>Neopterygii</taxon>
        <taxon>Teleostei</taxon>
        <taxon>Neoteleostei</taxon>
        <taxon>Acanthomorphata</taxon>
        <taxon>Ovalentaria</taxon>
        <taxon>Atherinomorphae</taxon>
        <taxon>Cyprinodontiformes</taxon>
        <taxon>Goodeidae</taxon>
        <taxon>Ilyodon</taxon>
    </lineage>
</organism>
<gene>
    <name evidence="2" type="primary">ALDH1A3_2</name>
    <name evidence="2" type="ORF">ILYODFUR_036030</name>
</gene>
<reference evidence="2 3" key="1">
    <citation type="submission" date="2021-06" db="EMBL/GenBank/DDBJ databases">
        <authorList>
            <person name="Palmer J.M."/>
        </authorList>
    </citation>
    <scope>NUCLEOTIDE SEQUENCE [LARGE SCALE GENOMIC DNA]</scope>
    <source>
        <strain evidence="3">if_2019</strain>
        <tissue evidence="2">Muscle</tissue>
    </source>
</reference>
<sequence length="83" mass="9315">MHVMLLRAQTDEHFHLQIDQLQFDKIMDLIESGKKEGAKLEYGGGALDAKSLFIQPTIFSEVKDSMRIAKEESHPAPSNLTMG</sequence>
<dbReference type="Pfam" id="PF00171">
    <property type="entry name" value="Aldedh"/>
    <property type="match status" value="1"/>
</dbReference>
<proteinExistence type="predicted"/>
<dbReference type="Gene3D" id="3.40.309.10">
    <property type="entry name" value="Aldehyde Dehydrogenase, Chain A, domain 2"/>
    <property type="match status" value="1"/>
</dbReference>
<evidence type="ECO:0000313" key="2">
    <source>
        <dbReference type="EMBL" id="MEQ2238710.1"/>
    </source>
</evidence>
<dbReference type="EMBL" id="JAHRIQ010053463">
    <property type="protein sequence ID" value="MEQ2238710.1"/>
    <property type="molecule type" value="Genomic_DNA"/>
</dbReference>
<feature type="domain" description="Aldehyde dehydrogenase" evidence="1">
    <location>
        <begin position="17"/>
        <end position="72"/>
    </location>
</feature>
<evidence type="ECO:0000313" key="3">
    <source>
        <dbReference type="Proteomes" id="UP001482620"/>
    </source>
</evidence>
<name>A0ABV0U0K8_9TELE</name>
<evidence type="ECO:0000259" key="1">
    <source>
        <dbReference type="Pfam" id="PF00171"/>
    </source>
</evidence>
<dbReference type="PANTHER" id="PTHR11699">
    <property type="entry name" value="ALDEHYDE DEHYDROGENASE-RELATED"/>
    <property type="match status" value="1"/>
</dbReference>
<keyword evidence="3" id="KW-1185">Reference proteome</keyword>
<dbReference type="InterPro" id="IPR016161">
    <property type="entry name" value="Ald_DH/histidinol_DH"/>
</dbReference>
<dbReference type="SUPFAM" id="SSF53720">
    <property type="entry name" value="ALDH-like"/>
    <property type="match status" value="1"/>
</dbReference>
<dbReference type="Proteomes" id="UP001482620">
    <property type="component" value="Unassembled WGS sequence"/>
</dbReference>